<dbReference type="Gene3D" id="3.20.20.300">
    <property type="entry name" value="Glycoside hydrolase, family 3, N-terminal domain"/>
    <property type="match status" value="1"/>
</dbReference>
<evidence type="ECO:0000256" key="6">
    <source>
        <dbReference type="ARBA" id="ARBA00023295"/>
    </source>
</evidence>
<dbReference type="InterPro" id="IPR036962">
    <property type="entry name" value="Glyco_hydro_3_N_sf"/>
</dbReference>
<keyword evidence="6" id="KW-0326">Glycosidase</keyword>
<dbReference type="PANTHER" id="PTHR30620">
    <property type="entry name" value="PERIPLASMIC BETA-GLUCOSIDASE-RELATED"/>
    <property type="match status" value="1"/>
</dbReference>
<organism evidence="10 11">
    <name type="scientific">Murimonas intestini</name>
    <dbReference type="NCBI Taxonomy" id="1337051"/>
    <lineage>
        <taxon>Bacteria</taxon>
        <taxon>Bacillati</taxon>
        <taxon>Bacillota</taxon>
        <taxon>Clostridia</taxon>
        <taxon>Lachnospirales</taxon>
        <taxon>Lachnospiraceae</taxon>
        <taxon>Murimonas</taxon>
    </lineage>
</organism>
<dbReference type="AlphaFoldDB" id="A0AB73T2W1"/>
<proteinExistence type="inferred from homology"/>
<feature type="region of interest" description="Disordered" evidence="7">
    <location>
        <begin position="30"/>
        <end position="59"/>
    </location>
</feature>
<dbReference type="Proteomes" id="UP000245412">
    <property type="component" value="Unassembled WGS sequence"/>
</dbReference>
<keyword evidence="5" id="KW-0378">Hydrolase</keyword>
<comment type="caution">
    <text evidence="10">The sequence shown here is derived from an EMBL/GenBank/DDBJ whole genome shotgun (WGS) entry which is preliminary data.</text>
</comment>
<dbReference type="EC" id="3.2.1.21" evidence="3"/>
<dbReference type="PRINTS" id="PR00133">
    <property type="entry name" value="GLHYDRLASE3"/>
</dbReference>
<evidence type="ECO:0000256" key="4">
    <source>
        <dbReference type="ARBA" id="ARBA00022729"/>
    </source>
</evidence>
<evidence type="ECO:0000256" key="5">
    <source>
        <dbReference type="ARBA" id="ARBA00022801"/>
    </source>
</evidence>
<protein>
    <recommendedName>
        <fullName evidence="3">beta-glucosidase</fullName>
        <ecNumber evidence="3">3.2.1.21</ecNumber>
    </recommendedName>
</protein>
<feature type="chain" id="PRO_5044504503" description="beta-glucosidase" evidence="8">
    <location>
        <begin position="25"/>
        <end position="820"/>
    </location>
</feature>
<dbReference type="Pfam" id="PF00933">
    <property type="entry name" value="Glyco_hydro_3"/>
    <property type="match status" value="1"/>
</dbReference>
<feature type="domain" description="Glycoside hydrolase family 3 N-terminal" evidence="9">
    <location>
        <begin position="149"/>
        <end position="450"/>
    </location>
</feature>
<dbReference type="PANTHER" id="PTHR30620:SF16">
    <property type="entry name" value="LYSOSOMAL BETA GLUCOSIDASE"/>
    <property type="match status" value="1"/>
</dbReference>
<sequence length="820" mass="89116">MKKKVLSTALALMMPFTCVTGVYAAEEQPAAETAETMDEAAQAESAAQSEAESEAAAAEEEFLQGNCEFSVIEADESTGQAKLTYMEGVTPIIEADGLKFKDMNKNGELDVYEDYRQDTDTRVADLISQMNAEEEVGLLFCVNTQLVDARHMVQEYNLTCQLFNLNGTPITITNTLNNLQASAEAERLGVPMVFTSDREYNAFGGYIDKSHEGFGTANDPELAYELASYYGKAMRAVGIHVTFEPYANEIGAQYGENPEHIASIVHEEIRGLEENGLASCTKHWIGRGGDSSFGKARSVAQNFDNWMVGWEAALSAGSEWVMTNCGGTGIANTVDVKWDKETMSYLRDTLGFDGVVVTDWWGLGGGPNNPGRMSGITAEGVDLGEQTIGWLYNEALANGTDMFGSGSISYDYSDWESSPSGNYPGAIIDGLESGEVEKANVDQAATRILRFKFNKGLFENPYCDVDAAVELCASPEWAANPTEITNDEELRAARNPYEVELTERLQTESAVLVKNDNNILPLSKDAKIYIDGSSTTALEGYKKYIADMGATVVDSMEEADVIVGDYGKIDDATELFIEDAQDIGKPIVLTMNTTKPNAYALENADAVLYLSYSQAADHGSTEGGFVTGTSPWIYVDMLFGEKEPGGIITKEIARDEVSDNDQWKDLAGDQGASPYVRLMVQATMEDDENHASPNNWGDPLVTYQFGMSYGQDPDFKYSCLILPTVQLTEEVESGSSTTTQTTLVNETKAGEPFSVYALLRNNGADGLTTVQAKANGEVVAEKIMTVEGGSWRVVQMELTLDAGEYTIEVGDQTGTITITE</sequence>
<keyword evidence="11" id="KW-1185">Reference proteome</keyword>
<comment type="similarity">
    <text evidence="2">Belongs to the glycosyl hydrolase 3 family.</text>
</comment>
<dbReference type="SUPFAM" id="SSF51445">
    <property type="entry name" value="(Trans)glycosidases"/>
    <property type="match status" value="1"/>
</dbReference>
<evidence type="ECO:0000313" key="10">
    <source>
        <dbReference type="EMBL" id="PWJ75093.1"/>
    </source>
</evidence>
<dbReference type="GO" id="GO:0009251">
    <property type="term" value="P:glucan catabolic process"/>
    <property type="evidence" value="ECO:0007669"/>
    <property type="project" value="TreeGrafter"/>
</dbReference>
<keyword evidence="4 8" id="KW-0732">Signal</keyword>
<comment type="catalytic activity">
    <reaction evidence="1">
        <text>Hydrolysis of terminal, non-reducing beta-D-glucosyl residues with release of beta-D-glucose.</text>
        <dbReference type="EC" id="3.2.1.21"/>
    </reaction>
</comment>
<dbReference type="SUPFAM" id="SSF52279">
    <property type="entry name" value="Beta-D-glucan exohydrolase, C-terminal domain"/>
    <property type="match status" value="1"/>
</dbReference>
<dbReference type="InterPro" id="IPR036881">
    <property type="entry name" value="Glyco_hydro_3_C_sf"/>
</dbReference>
<name>A0AB73T2W1_9FIRM</name>
<evidence type="ECO:0000256" key="7">
    <source>
        <dbReference type="SAM" id="MobiDB-lite"/>
    </source>
</evidence>
<evidence type="ECO:0000256" key="1">
    <source>
        <dbReference type="ARBA" id="ARBA00000448"/>
    </source>
</evidence>
<dbReference type="InterPro" id="IPR001764">
    <property type="entry name" value="Glyco_hydro_3_N"/>
</dbReference>
<dbReference type="GO" id="GO:0008422">
    <property type="term" value="F:beta-glucosidase activity"/>
    <property type="evidence" value="ECO:0007669"/>
    <property type="project" value="UniProtKB-EC"/>
</dbReference>
<dbReference type="InterPro" id="IPR017853">
    <property type="entry name" value="GH"/>
</dbReference>
<evidence type="ECO:0000256" key="8">
    <source>
        <dbReference type="SAM" id="SignalP"/>
    </source>
</evidence>
<feature type="signal peptide" evidence="8">
    <location>
        <begin position="1"/>
        <end position="24"/>
    </location>
</feature>
<reference evidence="10 11" key="1">
    <citation type="submission" date="2018-05" db="EMBL/GenBank/DDBJ databases">
        <authorList>
            <person name="Goeker M."/>
            <person name="Huntemann M."/>
            <person name="Clum A."/>
            <person name="Pillay M."/>
            <person name="Palaniappan K."/>
            <person name="Varghese N."/>
            <person name="Mikhailova N."/>
            <person name="Stamatis D."/>
            <person name="Reddy T."/>
            <person name="Daum C."/>
            <person name="Shapiro N."/>
            <person name="Ivanova N."/>
            <person name="Kyrpides N."/>
            <person name="Woyke T."/>
        </authorList>
    </citation>
    <scope>NUCLEOTIDE SEQUENCE [LARGE SCALE GENOMIC DNA]</scope>
    <source>
        <strain evidence="10 11">DSM 26524</strain>
    </source>
</reference>
<feature type="compositionally biased region" description="Low complexity" evidence="7">
    <location>
        <begin position="30"/>
        <end position="50"/>
    </location>
</feature>
<evidence type="ECO:0000259" key="9">
    <source>
        <dbReference type="Pfam" id="PF00933"/>
    </source>
</evidence>
<evidence type="ECO:0000256" key="2">
    <source>
        <dbReference type="ARBA" id="ARBA00005336"/>
    </source>
</evidence>
<evidence type="ECO:0000313" key="11">
    <source>
        <dbReference type="Proteomes" id="UP000245412"/>
    </source>
</evidence>
<dbReference type="RefSeq" id="WP_109626864.1">
    <property type="nucleotide sequence ID" value="NZ_JANKBI010000007.1"/>
</dbReference>
<evidence type="ECO:0000256" key="3">
    <source>
        <dbReference type="ARBA" id="ARBA00012744"/>
    </source>
</evidence>
<accession>A0AB73T2W1</accession>
<gene>
    <name evidence="10" type="ORF">C7383_107100</name>
</gene>
<dbReference type="EMBL" id="QGGY01000007">
    <property type="protein sequence ID" value="PWJ75093.1"/>
    <property type="molecule type" value="Genomic_DNA"/>
</dbReference>
<dbReference type="Gene3D" id="3.40.50.1700">
    <property type="entry name" value="Glycoside hydrolase family 3 C-terminal domain"/>
    <property type="match status" value="1"/>
</dbReference>
<dbReference type="InterPro" id="IPR051915">
    <property type="entry name" value="Cellulose_Degrad_GH3"/>
</dbReference>